<organism evidence="1 2">
    <name type="scientific">Brachionus calyciflorus</name>
    <dbReference type="NCBI Taxonomy" id="104777"/>
    <lineage>
        <taxon>Eukaryota</taxon>
        <taxon>Metazoa</taxon>
        <taxon>Spiralia</taxon>
        <taxon>Gnathifera</taxon>
        <taxon>Rotifera</taxon>
        <taxon>Eurotatoria</taxon>
        <taxon>Monogononta</taxon>
        <taxon>Pseudotrocha</taxon>
        <taxon>Ploima</taxon>
        <taxon>Brachionidae</taxon>
        <taxon>Brachionus</taxon>
    </lineage>
</organism>
<evidence type="ECO:0000313" key="2">
    <source>
        <dbReference type="Proteomes" id="UP000663879"/>
    </source>
</evidence>
<dbReference type="Proteomes" id="UP000663879">
    <property type="component" value="Unassembled WGS sequence"/>
</dbReference>
<evidence type="ECO:0000313" key="1">
    <source>
        <dbReference type="EMBL" id="CAF0956369.1"/>
    </source>
</evidence>
<keyword evidence="2" id="KW-1185">Reference proteome</keyword>
<dbReference type="EMBL" id="CAJNOC010002880">
    <property type="protein sequence ID" value="CAF0956369.1"/>
    <property type="molecule type" value="Genomic_DNA"/>
</dbReference>
<accession>A0A814DC89</accession>
<gene>
    <name evidence="1" type="ORF">OXX778_LOCUS14215</name>
</gene>
<comment type="caution">
    <text evidence="1">The sequence shown here is derived from an EMBL/GenBank/DDBJ whole genome shotgun (WGS) entry which is preliminary data.</text>
</comment>
<proteinExistence type="predicted"/>
<protein>
    <submittedName>
        <fullName evidence="1">Uncharacterized protein</fullName>
    </submittedName>
</protein>
<name>A0A814DC89_9BILA</name>
<reference evidence="1" key="1">
    <citation type="submission" date="2021-02" db="EMBL/GenBank/DDBJ databases">
        <authorList>
            <person name="Nowell W R."/>
        </authorList>
    </citation>
    <scope>NUCLEOTIDE SEQUENCE</scope>
    <source>
        <strain evidence="1">Ploen Becks lab</strain>
    </source>
</reference>
<dbReference type="AlphaFoldDB" id="A0A814DC89"/>
<sequence>MMSELAHREKFLKNCVVFERSLNKVEEKGEVSLIDINPSDQVELESGSKVDFLQNFERMNEKAPLEGKLEEKIDLSYVKIRYFKWIEIEKVVWPDLIPYSQAQAVQEETTKQIKSV</sequence>